<dbReference type="AlphaFoldDB" id="A0A1Y2KX76"/>
<dbReference type="Pfam" id="PF00204">
    <property type="entry name" value="DNA_gyraseB"/>
    <property type="match status" value="1"/>
</dbReference>
<evidence type="ECO:0000256" key="8">
    <source>
        <dbReference type="ARBA" id="ARBA00023029"/>
    </source>
</evidence>
<evidence type="ECO:0000256" key="5">
    <source>
        <dbReference type="ARBA" id="ARBA00022741"/>
    </source>
</evidence>
<keyword evidence="6 11" id="KW-0067">ATP-binding</keyword>
<dbReference type="PROSITE" id="PS50880">
    <property type="entry name" value="TOPRIM"/>
    <property type="match status" value="1"/>
</dbReference>
<organism evidence="13 14">
    <name type="scientific">Thalassospira mesophila</name>
    <dbReference type="NCBI Taxonomy" id="1293891"/>
    <lineage>
        <taxon>Bacteria</taxon>
        <taxon>Pseudomonadati</taxon>
        <taxon>Pseudomonadota</taxon>
        <taxon>Alphaproteobacteria</taxon>
        <taxon>Rhodospirillales</taxon>
        <taxon>Thalassospiraceae</taxon>
        <taxon>Thalassospira</taxon>
    </lineage>
</organism>
<dbReference type="InterPro" id="IPR014721">
    <property type="entry name" value="Ribsml_uS5_D2-typ_fold_subgr"/>
</dbReference>
<keyword evidence="9" id="KW-0238">DNA-binding</keyword>
<feature type="binding site" evidence="11">
    <location>
        <position position="519"/>
    </location>
    <ligand>
        <name>Mg(2+)</name>
        <dbReference type="ChEBI" id="CHEBI:18420"/>
        <label>1</label>
        <note>catalytic</note>
    </ligand>
</feature>
<evidence type="ECO:0000256" key="6">
    <source>
        <dbReference type="ARBA" id="ARBA00022840"/>
    </source>
</evidence>
<dbReference type="InterPro" id="IPR003594">
    <property type="entry name" value="HATPase_dom"/>
</dbReference>
<evidence type="ECO:0000256" key="10">
    <source>
        <dbReference type="ARBA" id="ARBA00023235"/>
    </source>
</evidence>
<dbReference type="InterPro" id="IPR001241">
    <property type="entry name" value="Topo_IIA"/>
</dbReference>
<dbReference type="Proteomes" id="UP000193391">
    <property type="component" value="Unassembled WGS sequence"/>
</dbReference>
<evidence type="ECO:0000256" key="1">
    <source>
        <dbReference type="ARBA" id="ARBA00000185"/>
    </source>
</evidence>
<keyword evidence="8 11" id="KW-0799">Topoisomerase</keyword>
<dbReference type="InterPro" id="IPR013760">
    <property type="entry name" value="Topo_IIA-like_dom_sf"/>
</dbReference>
<sequence>MTNETEAPIADGIDPQEYGAESIKVLRGLEAVRKRPGMYIGDTDDGTGLHHMVYEVVDNAIDEALAGHCDTVWVQLNGDGSATVRDNGRGIPTDIHKEEGVSAAEVIMTHLHAGGKFDQNSYKVSGGLHGVGISVVNALSTLLKLRVWRNGKEYYMEFSNGDAVKPMAVVGDAPLTDDGKPLTGTEVTFYPDAEIFTMTEFNLPTLEHRLRELAFLNSGVILTLRDERSSDPTEIKLHYEGGIRAFVEYLDRSKVRQIEECVSISGEKDGITVEVALQWNDSYHETTLCFTNNIPQRDGGTHMAGFRAALTRQINSYAQESGIAKKEKVSLSGDDAREGLTCVVSVKVPDPKFSSQTKDKLVSSEVRPVVESVVNDKLSQWLEEHPQDARKIVGKVVEAATAREAARKARELTRRKGALDISSLPGKLADCQERDASKAELFIVEGDSAGGSAKQGRERGFQAILPLRGKILNVERARFDKMLSSQEIGTLITALGTGIGRDDFNIEKIRYHKIIIMTDADVDGAHIRTLLLTFFYRQMPEMIERGYLYIAQPPLYRAKRGNSVQYLKGDREMEQYLTAQGTEDAVLQLPSGMQYAGADLIRIVDLARKTKGFLEPLALKLPISVLEQAVLAGALNPALLDDDQKRLEASQTLATHLDVLAEDFDRGWKGEAPLDQLMIWRMLRGVEERYVIDANILRSAESRALAGLIEELREIFEAGAEFVAKDKSWKIHGPVDLVNAVMEFGRRGISFQRYKGLGEMNPDQLWETTLDPNVRSLLQVKVEHADEAEEVFSTLMGDVVEPRREFIQSNALKVANLDV</sequence>
<evidence type="ECO:0000256" key="4">
    <source>
        <dbReference type="ARBA" id="ARBA00022723"/>
    </source>
</evidence>
<evidence type="ECO:0000256" key="11">
    <source>
        <dbReference type="HAMAP-Rule" id="MF_01898"/>
    </source>
</evidence>
<dbReference type="InterPro" id="IPR000565">
    <property type="entry name" value="Topo_IIA_B"/>
</dbReference>
<feature type="binding site" evidence="11">
    <location>
        <position position="519"/>
    </location>
    <ligand>
        <name>Mg(2+)</name>
        <dbReference type="ChEBI" id="CHEBI:18420"/>
        <label>2</label>
    </ligand>
</feature>
<dbReference type="FunFam" id="3.40.50.670:FF:000007">
    <property type="entry name" value="DNA gyrase subunit B"/>
    <property type="match status" value="1"/>
</dbReference>
<dbReference type="GO" id="GO:0003677">
    <property type="term" value="F:DNA binding"/>
    <property type="evidence" value="ECO:0007669"/>
    <property type="project" value="UniProtKB-KW"/>
</dbReference>
<dbReference type="InterPro" id="IPR034160">
    <property type="entry name" value="TOPRIM_GyrB"/>
</dbReference>
<comment type="caution">
    <text evidence="13">The sequence shown here is derived from an EMBL/GenBank/DDBJ whole genome shotgun (WGS) entry which is preliminary data.</text>
</comment>
<feature type="domain" description="Toprim" evidence="12">
    <location>
        <begin position="439"/>
        <end position="554"/>
    </location>
</feature>
<dbReference type="PRINTS" id="PR01159">
    <property type="entry name" value="DNAGYRASEB"/>
</dbReference>
<dbReference type="PANTHER" id="PTHR45866:SF1">
    <property type="entry name" value="DNA GYRASE SUBUNIT B, MITOCHONDRIAL"/>
    <property type="match status" value="1"/>
</dbReference>
<comment type="miscellaneous">
    <text evidence="11">Few gyrases are as efficient as E.coli at forming negative supercoils. Not all organisms have 2 type II topoisomerases; in organisms with a single type II topoisomerase this enzyme also has to decatenate newly replicated chromosomes.</text>
</comment>
<dbReference type="GO" id="GO:0005524">
    <property type="term" value="F:ATP binding"/>
    <property type="evidence" value="ECO:0007669"/>
    <property type="project" value="UniProtKB-UniRule"/>
</dbReference>
<evidence type="ECO:0000256" key="3">
    <source>
        <dbReference type="ARBA" id="ARBA00022490"/>
    </source>
</evidence>
<dbReference type="Gene3D" id="3.40.50.670">
    <property type="match status" value="2"/>
</dbReference>
<dbReference type="NCBIfam" id="NF004189">
    <property type="entry name" value="PRK05644.1"/>
    <property type="match status" value="1"/>
</dbReference>
<dbReference type="SMART" id="SM00387">
    <property type="entry name" value="HATPase_c"/>
    <property type="match status" value="1"/>
</dbReference>
<dbReference type="STRING" id="1293891.TMES_15955"/>
<dbReference type="GO" id="GO:0006265">
    <property type="term" value="P:DNA topological change"/>
    <property type="evidence" value="ECO:0007669"/>
    <property type="project" value="UniProtKB-UniRule"/>
</dbReference>
<dbReference type="Pfam" id="PF01751">
    <property type="entry name" value="Toprim"/>
    <property type="match status" value="1"/>
</dbReference>
<comment type="catalytic activity">
    <reaction evidence="1 11">
        <text>ATP-dependent breakage, passage and rejoining of double-stranded DNA.</text>
        <dbReference type="EC" id="5.6.2.2"/>
    </reaction>
</comment>
<feature type="site" description="Interaction with DNA" evidence="11">
    <location>
        <position position="470"/>
    </location>
</feature>
<keyword evidence="4 11" id="KW-0479">Metal-binding</keyword>
<keyword evidence="14" id="KW-1185">Reference proteome</keyword>
<comment type="cofactor">
    <cofactor evidence="11">
        <name>Mg(2+)</name>
        <dbReference type="ChEBI" id="CHEBI:18420"/>
    </cofactor>
    <cofactor evidence="11">
        <name>Mn(2+)</name>
        <dbReference type="ChEBI" id="CHEBI:29035"/>
    </cofactor>
    <cofactor evidence="11">
        <name>Ca(2+)</name>
        <dbReference type="ChEBI" id="CHEBI:29108"/>
    </cofactor>
    <text evidence="11">Binds two Mg(2+) per subunit. The magnesium ions form salt bridges with both the protein and the DNA. Can also accept other divalent metal cations, such as Mn(2+) or Ca(2+).</text>
</comment>
<dbReference type="GO" id="GO:0046872">
    <property type="term" value="F:metal ion binding"/>
    <property type="evidence" value="ECO:0007669"/>
    <property type="project" value="UniProtKB-KW"/>
</dbReference>
<comment type="subcellular location">
    <subcellularLocation>
        <location evidence="11">Cytoplasm</location>
    </subcellularLocation>
</comment>
<dbReference type="EC" id="5.6.2.2" evidence="11"/>
<dbReference type="Gene3D" id="3.30.230.10">
    <property type="match status" value="1"/>
</dbReference>
<comment type="subunit">
    <text evidence="11">Heterotetramer, composed of two GyrA and two GyrB chains. In the heterotetramer, GyrA contains the active site tyrosine that forms a transient covalent intermediate with DNA, while GyrB binds cofactors and catalyzes ATP hydrolysis.</text>
</comment>
<dbReference type="Gene3D" id="3.30.565.10">
    <property type="entry name" value="Histidine kinase-like ATPase, C-terminal domain"/>
    <property type="match status" value="1"/>
</dbReference>
<dbReference type="NCBIfam" id="TIGR01059">
    <property type="entry name" value="gyrB"/>
    <property type="match status" value="1"/>
</dbReference>
<dbReference type="InterPro" id="IPR011557">
    <property type="entry name" value="GyrB"/>
</dbReference>
<evidence type="ECO:0000256" key="2">
    <source>
        <dbReference type="ARBA" id="ARBA00010708"/>
    </source>
</evidence>
<dbReference type="SMART" id="SM00433">
    <property type="entry name" value="TOP2c"/>
    <property type="match status" value="1"/>
</dbReference>
<keyword evidence="10 11" id="KW-0413">Isomerase</keyword>
<feature type="binding site" evidence="11">
    <location>
        <position position="445"/>
    </location>
    <ligand>
        <name>Mg(2+)</name>
        <dbReference type="ChEBI" id="CHEBI:18420"/>
        <label>1</label>
        <note>catalytic</note>
    </ligand>
</feature>
<feature type="site" description="Interaction with DNA" evidence="11">
    <location>
        <position position="473"/>
    </location>
</feature>
<dbReference type="GO" id="GO:0003918">
    <property type="term" value="F:DNA topoisomerase type II (double strand cut, ATP-hydrolyzing) activity"/>
    <property type="evidence" value="ECO:0007669"/>
    <property type="project" value="UniProtKB-UniRule"/>
</dbReference>
<dbReference type="RefSeq" id="WP_085584359.1">
    <property type="nucleotide sequence ID" value="NZ_JFKA01000008.1"/>
</dbReference>
<gene>
    <name evidence="11" type="primary">gyrB</name>
    <name evidence="13" type="ORF">TMES_15955</name>
</gene>
<feature type="binding site" evidence="11">
    <location>
        <position position="521"/>
    </location>
    <ligand>
        <name>Mg(2+)</name>
        <dbReference type="ChEBI" id="CHEBI:18420"/>
        <label>2</label>
    </ligand>
</feature>
<protein>
    <recommendedName>
        <fullName evidence="11">DNA gyrase subunit B</fullName>
        <ecNumber evidence="11">5.6.2.2</ecNumber>
    </recommendedName>
</protein>
<keyword evidence="7 11" id="KW-0460">Magnesium</keyword>
<dbReference type="CDD" id="cd16928">
    <property type="entry name" value="HATPase_GyrB-like"/>
    <property type="match status" value="1"/>
</dbReference>
<evidence type="ECO:0000313" key="13">
    <source>
        <dbReference type="EMBL" id="OSQ36958.1"/>
    </source>
</evidence>
<dbReference type="PRINTS" id="PR00418">
    <property type="entry name" value="TPI2FAMILY"/>
</dbReference>
<dbReference type="CDD" id="cd00822">
    <property type="entry name" value="TopoII_Trans_DNA_gyrase"/>
    <property type="match status" value="1"/>
</dbReference>
<dbReference type="InterPro" id="IPR020568">
    <property type="entry name" value="Ribosomal_Su5_D2-typ_SF"/>
</dbReference>
<dbReference type="HAMAP" id="MF_01898">
    <property type="entry name" value="GyrB"/>
    <property type="match status" value="1"/>
</dbReference>
<keyword evidence="5 11" id="KW-0547">Nucleotide-binding</keyword>
<comment type="function">
    <text evidence="11">A type II topoisomerase that negatively supercoils closed circular double-stranded (ds) DNA in an ATP-dependent manner to modulate DNA topology and maintain chromosomes in an underwound state. Negative supercoiling favors strand separation, and DNA replication, transcription, recombination and repair, all of which involve strand separation. Also able to catalyze the interconversion of other topological isomers of dsDNA rings, including catenanes and knotted rings. Type II topoisomerases break and join 2 DNA strands simultaneously in an ATP-dependent manner.</text>
</comment>
<dbReference type="PROSITE" id="PS00177">
    <property type="entry name" value="TOPOISOMERASE_II"/>
    <property type="match status" value="1"/>
</dbReference>
<dbReference type="NCBIfam" id="NF011501">
    <property type="entry name" value="PRK14939.1"/>
    <property type="match status" value="1"/>
</dbReference>
<dbReference type="InterPro" id="IPR002288">
    <property type="entry name" value="DNA_gyrase_B_C"/>
</dbReference>
<dbReference type="GO" id="GO:0006261">
    <property type="term" value="P:DNA-templated DNA replication"/>
    <property type="evidence" value="ECO:0007669"/>
    <property type="project" value="UniProtKB-UniRule"/>
</dbReference>
<dbReference type="Pfam" id="PF00986">
    <property type="entry name" value="DNA_gyraseB_C"/>
    <property type="match status" value="1"/>
</dbReference>
<comment type="similarity">
    <text evidence="2 11">Belongs to the type II topoisomerase GyrB family.</text>
</comment>
<dbReference type="FunFam" id="3.30.565.10:FF:000002">
    <property type="entry name" value="DNA gyrase subunit B"/>
    <property type="match status" value="1"/>
</dbReference>
<name>A0A1Y2KX76_9PROT</name>
<dbReference type="FunFam" id="3.30.230.10:FF:000005">
    <property type="entry name" value="DNA gyrase subunit B"/>
    <property type="match status" value="1"/>
</dbReference>
<evidence type="ECO:0000256" key="7">
    <source>
        <dbReference type="ARBA" id="ARBA00022842"/>
    </source>
</evidence>
<dbReference type="EMBL" id="JFKA01000008">
    <property type="protein sequence ID" value="OSQ36958.1"/>
    <property type="molecule type" value="Genomic_DNA"/>
</dbReference>
<dbReference type="InterPro" id="IPR018522">
    <property type="entry name" value="TopoIIA_CS"/>
</dbReference>
<dbReference type="SUPFAM" id="SSF56719">
    <property type="entry name" value="Type II DNA topoisomerase"/>
    <property type="match status" value="1"/>
</dbReference>
<dbReference type="GO" id="GO:0005694">
    <property type="term" value="C:chromosome"/>
    <property type="evidence" value="ECO:0007669"/>
    <property type="project" value="InterPro"/>
</dbReference>
<dbReference type="InterPro" id="IPR013506">
    <property type="entry name" value="Topo_IIA_bsu_dom2"/>
</dbReference>
<dbReference type="CDD" id="cd03366">
    <property type="entry name" value="TOPRIM_TopoIIA_GyrB"/>
    <property type="match status" value="1"/>
</dbReference>
<proteinExistence type="inferred from homology"/>
<keyword evidence="3 11" id="KW-0963">Cytoplasm</keyword>
<dbReference type="InterPro" id="IPR036890">
    <property type="entry name" value="HATPase_C_sf"/>
</dbReference>
<dbReference type="InterPro" id="IPR013759">
    <property type="entry name" value="Topo_IIA_B_C"/>
</dbReference>
<dbReference type="GO" id="GO:0005737">
    <property type="term" value="C:cytoplasm"/>
    <property type="evidence" value="ECO:0007669"/>
    <property type="project" value="UniProtKB-SubCell"/>
</dbReference>
<dbReference type="SUPFAM" id="SSF55874">
    <property type="entry name" value="ATPase domain of HSP90 chaperone/DNA topoisomerase II/histidine kinase"/>
    <property type="match status" value="1"/>
</dbReference>
<accession>A0A1Y2KX76</accession>
<dbReference type="OrthoDB" id="9802808at2"/>
<reference evidence="13 14" key="1">
    <citation type="submission" date="2014-03" db="EMBL/GenBank/DDBJ databases">
        <title>The draft genome sequence of Thalassospira mesophila JCM 18969.</title>
        <authorList>
            <person name="Lai Q."/>
            <person name="Shao Z."/>
        </authorList>
    </citation>
    <scope>NUCLEOTIDE SEQUENCE [LARGE SCALE GENOMIC DNA]</scope>
    <source>
        <strain evidence="13 14">JCM 18969</strain>
    </source>
</reference>
<evidence type="ECO:0000313" key="14">
    <source>
        <dbReference type="Proteomes" id="UP000193391"/>
    </source>
</evidence>
<dbReference type="PANTHER" id="PTHR45866">
    <property type="entry name" value="DNA GYRASE/TOPOISOMERASE SUBUNIT B"/>
    <property type="match status" value="1"/>
</dbReference>
<evidence type="ECO:0000256" key="9">
    <source>
        <dbReference type="ARBA" id="ARBA00023125"/>
    </source>
</evidence>
<dbReference type="SUPFAM" id="SSF54211">
    <property type="entry name" value="Ribosomal protein S5 domain 2-like"/>
    <property type="match status" value="1"/>
</dbReference>
<dbReference type="Pfam" id="PF02518">
    <property type="entry name" value="HATPase_c"/>
    <property type="match status" value="1"/>
</dbReference>
<evidence type="ECO:0000259" key="12">
    <source>
        <dbReference type="PROSITE" id="PS50880"/>
    </source>
</evidence>
<dbReference type="InterPro" id="IPR006171">
    <property type="entry name" value="TOPRIM_dom"/>
</dbReference>